<dbReference type="InterPro" id="IPR002401">
    <property type="entry name" value="Cyt_P450_E_grp-I"/>
</dbReference>
<dbReference type="EMBL" id="LFMY01000011">
    <property type="protein sequence ID" value="OKL57715.1"/>
    <property type="molecule type" value="Genomic_DNA"/>
</dbReference>
<dbReference type="Proteomes" id="UP000214365">
    <property type="component" value="Unassembled WGS sequence"/>
</dbReference>
<keyword evidence="4 8" id="KW-0479">Metal-binding</keyword>
<evidence type="ECO:0000313" key="11">
    <source>
        <dbReference type="EMBL" id="OKL57715.1"/>
    </source>
</evidence>
<sequence length="529" mass="59445">MDWIQAGRLVLYSLGLFFVYKIFAQFKHVRRPSLPPGPKPKFLVGNLGDLPQAGKQEWAHWLRHKDAYGGISSVTIMGQTIVIVHNIRLAFELLEKRSAKFSSRPKQVFAGQMLGWENSLGLSPYNNRFRALRKNMSKVIGSQAAAAVFNPLQEKEVGHFLLHLLNDPDNLAEHIRKEAGSVILKIAYGYTTEQHKLDPLVGLAGQAMDQFAHAGVPGAWMVDIFPFLRHLPDWFPGTGFKQIARQWGASLTELTERPYAFVKQQMANGVNDPSFLSRLLQQPISSADELFTVKCSAMSLFTAGADTTVSSLACFFLAMTLFPEVQRKAQEEIDRVVGTGRLPEIADRPSLPYIDAMVKEVLRWHPVTPMGLPHMSTEDDICEGYFIPKGSYIMPNVWFFTHDPNVYRDPSAFDPERFLATENHVPEPDPHDFAFGFGRRICPGRLLADTALFINIVQALSVFKIRKPLENGLEVEPVVEFLPGVVSHPAPFRASIQPRSPHHEALIRSIEQTHPWEPSDAKLMQSVSF</sequence>
<dbReference type="PROSITE" id="PS00086">
    <property type="entry name" value="CYTOCHROME_P450"/>
    <property type="match status" value="1"/>
</dbReference>
<evidence type="ECO:0000256" key="3">
    <source>
        <dbReference type="ARBA" id="ARBA00022617"/>
    </source>
</evidence>
<keyword evidence="10" id="KW-1133">Transmembrane helix</keyword>
<evidence type="ECO:0000256" key="9">
    <source>
        <dbReference type="RuleBase" id="RU000461"/>
    </source>
</evidence>
<accession>A0A225ATG9</accession>
<comment type="similarity">
    <text evidence="2 9">Belongs to the cytochrome P450 family.</text>
</comment>
<keyword evidence="3 8" id="KW-0349">Heme</keyword>
<dbReference type="InterPro" id="IPR036396">
    <property type="entry name" value="Cyt_P450_sf"/>
</dbReference>
<dbReference type="PANTHER" id="PTHR46300:SF7">
    <property type="entry name" value="P450, PUTATIVE (EUROFUNG)-RELATED"/>
    <property type="match status" value="1"/>
</dbReference>
<dbReference type="PRINTS" id="PR00463">
    <property type="entry name" value="EP450I"/>
</dbReference>
<dbReference type="OrthoDB" id="2789670at2759"/>
<dbReference type="InterPro" id="IPR017972">
    <property type="entry name" value="Cyt_P450_CS"/>
</dbReference>
<keyword evidence="5 9" id="KW-0560">Oxidoreductase</keyword>
<dbReference type="GO" id="GO:0020037">
    <property type="term" value="F:heme binding"/>
    <property type="evidence" value="ECO:0007669"/>
    <property type="project" value="InterPro"/>
</dbReference>
<dbReference type="STRING" id="1441469.A0A225ATG9"/>
<keyword evidence="10" id="KW-0812">Transmembrane</keyword>
<keyword evidence="7 9" id="KW-0503">Monooxygenase</keyword>
<dbReference type="Pfam" id="PF00067">
    <property type="entry name" value="p450"/>
    <property type="match status" value="1"/>
</dbReference>
<evidence type="ECO:0000256" key="2">
    <source>
        <dbReference type="ARBA" id="ARBA00010617"/>
    </source>
</evidence>
<organism evidence="11 12">
    <name type="scientific">Talaromyces atroroseus</name>
    <dbReference type="NCBI Taxonomy" id="1441469"/>
    <lineage>
        <taxon>Eukaryota</taxon>
        <taxon>Fungi</taxon>
        <taxon>Dikarya</taxon>
        <taxon>Ascomycota</taxon>
        <taxon>Pezizomycotina</taxon>
        <taxon>Eurotiomycetes</taxon>
        <taxon>Eurotiomycetidae</taxon>
        <taxon>Eurotiales</taxon>
        <taxon>Trichocomaceae</taxon>
        <taxon>Talaromyces</taxon>
        <taxon>Talaromyces sect. Trachyspermi</taxon>
    </lineage>
</organism>
<evidence type="ECO:0008006" key="13">
    <source>
        <dbReference type="Google" id="ProtNLM"/>
    </source>
</evidence>
<dbReference type="InterPro" id="IPR050364">
    <property type="entry name" value="Cytochrome_P450_fung"/>
</dbReference>
<dbReference type="PRINTS" id="PR00385">
    <property type="entry name" value="P450"/>
</dbReference>
<dbReference type="GeneID" id="31006663"/>
<evidence type="ECO:0000256" key="6">
    <source>
        <dbReference type="ARBA" id="ARBA00023004"/>
    </source>
</evidence>
<protein>
    <recommendedName>
        <fullName evidence="13">O-methylsterigmatocystin oxidoreductase</fullName>
    </recommendedName>
</protein>
<dbReference type="InterPro" id="IPR001128">
    <property type="entry name" value="Cyt_P450"/>
</dbReference>
<dbReference type="GO" id="GO:0004497">
    <property type="term" value="F:monooxygenase activity"/>
    <property type="evidence" value="ECO:0007669"/>
    <property type="project" value="UniProtKB-KW"/>
</dbReference>
<comment type="caution">
    <text evidence="11">The sequence shown here is derived from an EMBL/GenBank/DDBJ whole genome shotgun (WGS) entry which is preliminary data.</text>
</comment>
<evidence type="ECO:0000313" key="12">
    <source>
        <dbReference type="Proteomes" id="UP000214365"/>
    </source>
</evidence>
<feature type="transmembrane region" description="Helical" evidence="10">
    <location>
        <begin position="6"/>
        <end position="23"/>
    </location>
</feature>
<proteinExistence type="inferred from homology"/>
<reference evidence="11 12" key="1">
    <citation type="submission" date="2015-06" db="EMBL/GenBank/DDBJ databases">
        <title>Talaromyces atroroseus IBT 11181 draft genome.</title>
        <authorList>
            <person name="Rasmussen K.B."/>
            <person name="Rasmussen S."/>
            <person name="Petersen B."/>
            <person name="Sicheritz-Ponten T."/>
            <person name="Mortensen U.H."/>
            <person name="Thrane U."/>
        </authorList>
    </citation>
    <scope>NUCLEOTIDE SEQUENCE [LARGE SCALE GENOMIC DNA]</scope>
    <source>
        <strain evidence="11 12">IBT 11181</strain>
    </source>
</reference>
<dbReference type="GO" id="GO:0016705">
    <property type="term" value="F:oxidoreductase activity, acting on paired donors, with incorporation or reduction of molecular oxygen"/>
    <property type="evidence" value="ECO:0007669"/>
    <property type="project" value="InterPro"/>
</dbReference>
<evidence type="ECO:0000256" key="5">
    <source>
        <dbReference type="ARBA" id="ARBA00023002"/>
    </source>
</evidence>
<feature type="binding site" description="axial binding residue" evidence="8">
    <location>
        <position position="442"/>
    </location>
    <ligand>
        <name>heme</name>
        <dbReference type="ChEBI" id="CHEBI:30413"/>
    </ligand>
    <ligandPart>
        <name>Fe</name>
        <dbReference type="ChEBI" id="CHEBI:18248"/>
    </ligandPart>
</feature>
<keyword evidence="12" id="KW-1185">Reference proteome</keyword>
<gene>
    <name evidence="11" type="ORF">UA08_06907</name>
</gene>
<dbReference type="Gene3D" id="1.10.630.10">
    <property type="entry name" value="Cytochrome P450"/>
    <property type="match status" value="1"/>
</dbReference>
<dbReference type="GO" id="GO:0005506">
    <property type="term" value="F:iron ion binding"/>
    <property type="evidence" value="ECO:0007669"/>
    <property type="project" value="InterPro"/>
</dbReference>
<comment type="cofactor">
    <cofactor evidence="1 8">
        <name>heme</name>
        <dbReference type="ChEBI" id="CHEBI:30413"/>
    </cofactor>
</comment>
<evidence type="ECO:0000256" key="8">
    <source>
        <dbReference type="PIRSR" id="PIRSR602401-1"/>
    </source>
</evidence>
<dbReference type="CDD" id="cd11065">
    <property type="entry name" value="CYP64-like"/>
    <property type="match status" value="1"/>
</dbReference>
<keyword evidence="10" id="KW-0472">Membrane</keyword>
<evidence type="ECO:0000256" key="1">
    <source>
        <dbReference type="ARBA" id="ARBA00001971"/>
    </source>
</evidence>
<dbReference type="RefSeq" id="XP_020117836.1">
    <property type="nucleotide sequence ID" value="XM_020262080.1"/>
</dbReference>
<dbReference type="SUPFAM" id="SSF48264">
    <property type="entry name" value="Cytochrome P450"/>
    <property type="match status" value="1"/>
</dbReference>
<evidence type="ECO:0000256" key="4">
    <source>
        <dbReference type="ARBA" id="ARBA00022723"/>
    </source>
</evidence>
<evidence type="ECO:0000256" key="7">
    <source>
        <dbReference type="ARBA" id="ARBA00023033"/>
    </source>
</evidence>
<name>A0A225ATG9_TALAT</name>
<keyword evidence="6 8" id="KW-0408">Iron</keyword>
<dbReference type="PANTHER" id="PTHR46300">
    <property type="entry name" value="P450, PUTATIVE (EUROFUNG)-RELATED-RELATED"/>
    <property type="match status" value="1"/>
</dbReference>
<dbReference type="AlphaFoldDB" id="A0A225ATG9"/>
<evidence type="ECO:0000256" key="10">
    <source>
        <dbReference type="SAM" id="Phobius"/>
    </source>
</evidence>